<organism evidence="8 9">
    <name type="scientific">Fonsecaea monophora</name>
    <dbReference type="NCBI Taxonomy" id="254056"/>
    <lineage>
        <taxon>Eukaryota</taxon>
        <taxon>Fungi</taxon>
        <taxon>Dikarya</taxon>
        <taxon>Ascomycota</taxon>
        <taxon>Pezizomycotina</taxon>
        <taxon>Eurotiomycetes</taxon>
        <taxon>Chaetothyriomycetidae</taxon>
        <taxon>Chaetothyriales</taxon>
        <taxon>Herpotrichiellaceae</taxon>
        <taxon>Fonsecaea</taxon>
    </lineage>
</organism>
<dbReference type="InterPro" id="IPR053007">
    <property type="entry name" value="CYP450_monoxygenase_sec-met"/>
</dbReference>
<dbReference type="Pfam" id="PF04199">
    <property type="entry name" value="Cyclase"/>
    <property type="match status" value="1"/>
</dbReference>
<dbReference type="InterPro" id="IPR001128">
    <property type="entry name" value="Cyt_P450"/>
</dbReference>
<accession>A0A177FA18</accession>
<evidence type="ECO:0000256" key="3">
    <source>
        <dbReference type="ARBA" id="ARBA00010617"/>
    </source>
</evidence>
<proteinExistence type="inferred from homology"/>
<keyword evidence="7" id="KW-0472">Membrane</keyword>
<comment type="cofactor">
    <cofactor evidence="1 6">
        <name>heme</name>
        <dbReference type="ChEBI" id="CHEBI:30413"/>
    </cofactor>
</comment>
<sequence>MLFDPSSSSLPKRSELPKIPGAPDGAAWFWGKDDELGRLNLLTPERTSKAAALIKTGEVVNLNWRADYPDPPAFGRQSFKHTISPLGETGFDDLYDMNTQSGSQWDGYRHVGLRHNDNVVFYNGVREAVSHLATNPEDYDMTKRVTNKQLTTDEIYKTDRCGIQAWAKHGIAGRGVLLDYWGYSGGNYNPNSSHAISLSELQACAKAQGVEFQPGDILLVRSGFVQAYNKLNAEERERVGKLSFADLALAGVEGGEAMLDFLHDNYFAAVAGDAPSFEVWPFQQPALHYYLLPRWGMPIGEMWDLEELAETCRRKKQYTFFINSVPANVHGLPASIIVLILTVIILVAVTVHRGLTIDHSPGEPPIIKPAIPYIGHILGIIRHGTHYFEIVNRDTRYPIYTLPTLSTRQYIVTSPQIAAQLQRQHKDLAFYNVILEVTRRLTSLKPSTMKIVMKNVNAEQGDWGLMPTMHDMFNTVLGRGESLKDLTRSQMSIFSEMLNEVAVGGDRLETDLFGWIKSTFAFANAKSIYGPENPFALDPSLVDSFWDFEAGMLALIIDIFPSITARRAYLGREAIAKALVDYVKEKRWRKASLLIQNRISINLSHGFTEAEAGRSEIILLFAILGNAVPSTFWILTNIISRPDLLAQIRNELQSAVTDEGSGGKIINLSVIESSCPLFVSTYRESLRMIGNLASLRYVLRDTVIGQHYLRKDSIIQVAGIIIHHDPQTWGQDSDQFNPRRFIKGQASVADKDSEPSGLDLKEPTATQLPPGVPSAAFRLFGGGSVVCPGRHFAQSEILAFVAYLLMAFDISTPDGTPITLPPRDNEKIPLSVIKPKGDMKVRINRRKGYEDVSWRLVADGFH</sequence>
<evidence type="ECO:0008006" key="10">
    <source>
        <dbReference type="Google" id="ProtNLM"/>
    </source>
</evidence>
<keyword evidence="9" id="KW-1185">Reference proteome</keyword>
<keyword evidence="4 6" id="KW-0479">Metal-binding</keyword>
<dbReference type="Gene3D" id="3.50.30.50">
    <property type="entry name" value="Putative cyclase"/>
    <property type="match status" value="1"/>
</dbReference>
<comment type="similarity">
    <text evidence="3">Belongs to the cytochrome P450 family.</text>
</comment>
<dbReference type="EMBL" id="LVKK01000028">
    <property type="protein sequence ID" value="OAG40978.1"/>
    <property type="molecule type" value="Genomic_DNA"/>
</dbReference>
<keyword evidence="6" id="KW-0349">Heme</keyword>
<reference evidence="8 9" key="1">
    <citation type="submission" date="2016-03" db="EMBL/GenBank/DDBJ databases">
        <title>Draft genome sequence of the Fonsecaea monophora CBS 269.37.</title>
        <authorList>
            <person name="Bombassaro A."/>
            <person name="Vinicius W.A."/>
            <person name="De Hoog S."/>
            <person name="Sun J."/>
            <person name="Souza E.M."/>
            <person name="Raittz R.T."/>
            <person name="Costa F."/>
            <person name="Leao A.C."/>
            <person name="Tadra-Sfeir M.Z."/>
            <person name="Baura V."/>
            <person name="Balsanelli E."/>
            <person name="Pedrosa F.O."/>
            <person name="Moreno L.F."/>
            <person name="Steffens M.B."/>
            <person name="Xi L."/>
            <person name="Bocca A.L."/>
            <person name="Felipe M.S."/>
            <person name="Teixeira M."/>
            <person name="Telles Filho F.Q."/>
            <person name="Azevedo C.M."/>
            <person name="Gomes R."/>
            <person name="Vicente V.A."/>
        </authorList>
    </citation>
    <scope>NUCLEOTIDE SEQUENCE [LARGE SCALE GENOMIC DNA]</scope>
    <source>
        <strain evidence="8 9">CBS 269.37</strain>
    </source>
</reference>
<dbReference type="GO" id="GO:0005506">
    <property type="term" value="F:iron ion binding"/>
    <property type="evidence" value="ECO:0007669"/>
    <property type="project" value="InterPro"/>
</dbReference>
<evidence type="ECO:0000256" key="6">
    <source>
        <dbReference type="PIRSR" id="PIRSR602403-1"/>
    </source>
</evidence>
<keyword evidence="7" id="KW-1133">Transmembrane helix</keyword>
<dbReference type="InterPro" id="IPR037175">
    <property type="entry name" value="KFase_sf"/>
</dbReference>
<dbReference type="InterPro" id="IPR036396">
    <property type="entry name" value="Cyt_P450_sf"/>
</dbReference>
<evidence type="ECO:0000256" key="5">
    <source>
        <dbReference type="ARBA" id="ARBA00023004"/>
    </source>
</evidence>
<feature type="transmembrane region" description="Helical" evidence="7">
    <location>
        <begin position="617"/>
        <end position="635"/>
    </location>
</feature>
<dbReference type="GeneID" id="34599988"/>
<dbReference type="SUPFAM" id="SSF48264">
    <property type="entry name" value="Cytochrome P450"/>
    <property type="match status" value="1"/>
</dbReference>
<dbReference type="GO" id="GO:0020037">
    <property type="term" value="F:heme binding"/>
    <property type="evidence" value="ECO:0007669"/>
    <property type="project" value="InterPro"/>
</dbReference>
<dbReference type="Gene3D" id="1.10.630.10">
    <property type="entry name" value="Cytochrome P450"/>
    <property type="match status" value="1"/>
</dbReference>
<dbReference type="GO" id="GO:0004497">
    <property type="term" value="F:monooxygenase activity"/>
    <property type="evidence" value="ECO:0007669"/>
    <property type="project" value="InterPro"/>
</dbReference>
<evidence type="ECO:0000313" key="8">
    <source>
        <dbReference type="EMBL" id="OAG40978.1"/>
    </source>
</evidence>
<evidence type="ECO:0000313" key="9">
    <source>
        <dbReference type="Proteomes" id="UP000077002"/>
    </source>
</evidence>
<dbReference type="GO" id="GO:0016705">
    <property type="term" value="F:oxidoreductase activity, acting on paired donors, with incorporation or reduction of molecular oxygen"/>
    <property type="evidence" value="ECO:0007669"/>
    <property type="project" value="InterPro"/>
</dbReference>
<name>A0A177FA18_9EURO</name>
<comment type="caution">
    <text evidence="8">The sequence shown here is derived from an EMBL/GenBank/DDBJ whole genome shotgun (WGS) entry which is preliminary data.</text>
</comment>
<gene>
    <name evidence="8" type="ORF">AYO21_04820</name>
</gene>
<dbReference type="GO" id="GO:0019441">
    <property type="term" value="P:L-tryptophan catabolic process to kynurenine"/>
    <property type="evidence" value="ECO:0007669"/>
    <property type="project" value="InterPro"/>
</dbReference>
<comment type="similarity">
    <text evidence="2">Belongs to the Cyclase 1 superfamily.</text>
</comment>
<evidence type="ECO:0000256" key="2">
    <source>
        <dbReference type="ARBA" id="ARBA00007865"/>
    </source>
</evidence>
<dbReference type="OrthoDB" id="3366823at2759"/>
<dbReference type="CDD" id="cd11040">
    <property type="entry name" value="CYP7_CYP8-like"/>
    <property type="match status" value="1"/>
</dbReference>
<dbReference type="GO" id="GO:0004061">
    <property type="term" value="F:arylformamidase activity"/>
    <property type="evidence" value="ECO:0007669"/>
    <property type="project" value="InterPro"/>
</dbReference>
<dbReference type="InterPro" id="IPR007325">
    <property type="entry name" value="KFase/CYL"/>
</dbReference>
<evidence type="ECO:0000256" key="4">
    <source>
        <dbReference type="ARBA" id="ARBA00022723"/>
    </source>
</evidence>
<feature type="binding site" description="axial binding residue" evidence="6">
    <location>
        <position position="787"/>
    </location>
    <ligand>
        <name>heme</name>
        <dbReference type="ChEBI" id="CHEBI:30413"/>
    </ligand>
    <ligandPart>
        <name>Fe</name>
        <dbReference type="ChEBI" id="CHEBI:18248"/>
    </ligandPart>
</feature>
<dbReference type="AlphaFoldDB" id="A0A177FA18"/>
<dbReference type="Proteomes" id="UP000077002">
    <property type="component" value="Unassembled WGS sequence"/>
</dbReference>
<evidence type="ECO:0000256" key="7">
    <source>
        <dbReference type="SAM" id="Phobius"/>
    </source>
</evidence>
<dbReference type="SUPFAM" id="SSF102198">
    <property type="entry name" value="Putative cyclase"/>
    <property type="match status" value="1"/>
</dbReference>
<dbReference type="RefSeq" id="XP_022512930.1">
    <property type="nucleotide sequence ID" value="XM_022654791.1"/>
</dbReference>
<evidence type="ECO:0000256" key="1">
    <source>
        <dbReference type="ARBA" id="ARBA00001971"/>
    </source>
</evidence>
<dbReference type="InterPro" id="IPR002403">
    <property type="entry name" value="Cyt_P450_E_grp-IV"/>
</dbReference>
<dbReference type="Pfam" id="PF00067">
    <property type="entry name" value="p450"/>
    <property type="match status" value="1"/>
</dbReference>
<keyword evidence="5 6" id="KW-0408">Iron</keyword>
<protein>
    <recommendedName>
        <fullName evidence="10">Cytochrome P450</fullName>
    </recommendedName>
</protein>
<keyword evidence="7" id="KW-0812">Transmembrane</keyword>
<dbReference type="PANTHER" id="PTHR47582:SF1">
    <property type="entry name" value="P450, PUTATIVE (EUROFUNG)-RELATED"/>
    <property type="match status" value="1"/>
</dbReference>
<dbReference type="PRINTS" id="PR00465">
    <property type="entry name" value="EP450IV"/>
</dbReference>
<dbReference type="PANTHER" id="PTHR47582">
    <property type="entry name" value="P450, PUTATIVE (EUROFUNG)-RELATED"/>
    <property type="match status" value="1"/>
</dbReference>
<feature type="transmembrane region" description="Helical" evidence="7">
    <location>
        <begin position="332"/>
        <end position="351"/>
    </location>
</feature>